<dbReference type="RefSeq" id="WP_187555535.1">
    <property type="nucleotide sequence ID" value="NZ_CP060716.1"/>
</dbReference>
<proteinExistence type="predicted"/>
<name>A0A7G9S5E2_9MICO</name>
<dbReference type="KEGG" id="ldn:H9L06_01425"/>
<gene>
    <name evidence="1" type="ORF">H9L06_01425</name>
</gene>
<dbReference type="Proteomes" id="UP000515934">
    <property type="component" value="Chromosome"/>
</dbReference>
<keyword evidence="2" id="KW-1185">Reference proteome</keyword>
<evidence type="ECO:0000313" key="1">
    <source>
        <dbReference type="EMBL" id="QNN63067.1"/>
    </source>
</evidence>
<dbReference type="EMBL" id="CP060716">
    <property type="protein sequence ID" value="QNN63067.1"/>
    <property type="molecule type" value="Genomic_DNA"/>
</dbReference>
<evidence type="ECO:0000313" key="2">
    <source>
        <dbReference type="Proteomes" id="UP000515934"/>
    </source>
</evidence>
<accession>A0A7G9S5E2</accession>
<sequence length="221" mass="23912">MTPDRPPSRLRRATAWYGAVSDILTPQRLALVAGALALGAVGIFGGWDAVSDADDEVPTYGSGAEFVATPFEVSTQRARVFDELAGAFYAEDGYRYIALLVDVTNTSDRPVPAYTLSESISLDVHGVRTIELEDGPKQARPTILRGIDGLTQYTFQPGLTTNVVIGWQQEVSAAIPDDATIVFSGNIWRRSTLDDSLGWRDPVPAARVTLPVEPLESEDES</sequence>
<protein>
    <submittedName>
        <fullName evidence="1">Uncharacterized protein</fullName>
    </submittedName>
</protein>
<organism evidence="1 2">
    <name type="scientific">Leucobacter denitrificans</name>
    <dbReference type="NCBI Taxonomy" id="683042"/>
    <lineage>
        <taxon>Bacteria</taxon>
        <taxon>Bacillati</taxon>
        <taxon>Actinomycetota</taxon>
        <taxon>Actinomycetes</taxon>
        <taxon>Micrococcales</taxon>
        <taxon>Microbacteriaceae</taxon>
        <taxon>Leucobacter</taxon>
    </lineage>
</organism>
<reference evidence="1 2" key="1">
    <citation type="submission" date="2020-08" db="EMBL/GenBank/DDBJ databases">
        <title>Genome sequence of Leucobacter denitrificans KACC 14055T.</title>
        <authorList>
            <person name="Hyun D.-W."/>
            <person name="Bae J.-W."/>
        </authorList>
    </citation>
    <scope>NUCLEOTIDE SEQUENCE [LARGE SCALE GENOMIC DNA]</scope>
    <source>
        <strain evidence="1 2">KACC 14055</strain>
    </source>
</reference>
<dbReference type="AlphaFoldDB" id="A0A7G9S5E2"/>